<reference evidence="3" key="1">
    <citation type="submission" date="2018-09" db="EMBL/GenBank/DDBJ databases">
        <authorList>
            <person name="Livingstone P.G."/>
            <person name="Whitworth D.E."/>
        </authorList>
    </citation>
    <scope>NUCLEOTIDE SEQUENCE [LARGE SCALE GENOMIC DNA]</scope>
    <source>
        <strain evidence="3">CA051B</strain>
    </source>
</reference>
<sequence>MSRYPLVGIFWQYPLGGIFFGYPPGGIMITFSAQTPAQLGAVLRGYRRARGLTQDQLATRLGLTQKAISHAETYPDRLGVDRLFQILAGLNVEFVLRDRTPQKTQSEW</sequence>
<accession>A0A3A8QES3</accession>
<dbReference type="InterPro" id="IPR010982">
    <property type="entry name" value="Lambda_DNA-bd_dom_sf"/>
</dbReference>
<proteinExistence type="predicted"/>
<dbReference type="InterPro" id="IPR001387">
    <property type="entry name" value="Cro/C1-type_HTH"/>
</dbReference>
<protein>
    <submittedName>
        <fullName evidence="2">XRE family transcriptional regulator</fullName>
    </submittedName>
</protein>
<organism evidence="2 3">
    <name type="scientific">Corallococcus llansteffanensis</name>
    <dbReference type="NCBI Taxonomy" id="2316731"/>
    <lineage>
        <taxon>Bacteria</taxon>
        <taxon>Pseudomonadati</taxon>
        <taxon>Myxococcota</taxon>
        <taxon>Myxococcia</taxon>
        <taxon>Myxococcales</taxon>
        <taxon>Cystobacterineae</taxon>
        <taxon>Myxococcaceae</taxon>
        <taxon>Corallococcus</taxon>
    </lineage>
</organism>
<gene>
    <name evidence="2" type="ORF">D7V93_11305</name>
</gene>
<comment type="caution">
    <text evidence="2">The sequence shown here is derived from an EMBL/GenBank/DDBJ whole genome shotgun (WGS) entry which is preliminary data.</text>
</comment>
<dbReference type="GO" id="GO:0003677">
    <property type="term" value="F:DNA binding"/>
    <property type="evidence" value="ECO:0007669"/>
    <property type="project" value="InterPro"/>
</dbReference>
<evidence type="ECO:0000259" key="1">
    <source>
        <dbReference type="PROSITE" id="PS50943"/>
    </source>
</evidence>
<dbReference type="SMART" id="SM00530">
    <property type="entry name" value="HTH_XRE"/>
    <property type="match status" value="1"/>
</dbReference>
<dbReference type="Proteomes" id="UP000272888">
    <property type="component" value="Unassembled WGS sequence"/>
</dbReference>
<keyword evidence="3" id="KW-1185">Reference proteome</keyword>
<dbReference type="PROSITE" id="PS50943">
    <property type="entry name" value="HTH_CROC1"/>
    <property type="match status" value="1"/>
</dbReference>
<evidence type="ECO:0000313" key="2">
    <source>
        <dbReference type="EMBL" id="RKH61734.1"/>
    </source>
</evidence>
<dbReference type="EMBL" id="RAWB01000090">
    <property type="protein sequence ID" value="RKH61734.1"/>
    <property type="molecule type" value="Genomic_DNA"/>
</dbReference>
<dbReference type="AlphaFoldDB" id="A0A3A8QES3"/>
<name>A0A3A8QES3_9BACT</name>
<evidence type="ECO:0000313" key="3">
    <source>
        <dbReference type="Proteomes" id="UP000272888"/>
    </source>
</evidence>
<dbReference type="Pfam" id="PF01381">
    <property type="entry name" value="HTH_3"/>
    <property type="match status" value="1"/>
</dbReference>
<dbReference type="CDD" id="cd00093">
    <property type="entry name" value="HTH_XRE"/>
    <property type="match status" value="1"/>
</dbReference>
<dbReference type="Gene3D" id="1.10.260.40">
    <property type="entry name" value="lambda repressor-like DNA-binding domains"/>
    <property type="match status" value="1"/>
</dbReference>
<feature type="domain" description="HTH cro/C1-type" evidence="1">
    <location>
        <begin position="43"/>
        <end position="97"/>
    </location>
</feature>
<dbReference type="SUPFAM" id="SSF47413">
    <property type="entry name" value="lambda repressor-like DNA-binding domains"/>
    <property type="match status" value="1"/>
</dbReference>